<evidence type="ECO:0000313" key="2">
    <source>
        <dbReference type="EMBL" id="KAK2705021.1"/>
    </source>
</evidence>
<evidence type="ECO:0000313" key="3">
    <source>
        <dbReference type="Proteomes" id="UP001187531"/>
    </source>
</evidence>
<feature type="domain" description="Reverse transcriptase" evidence="1">
    <location>
        <begin position="78"/>
        <end position="149"/>
    </location>
</feature>
<dbReference type="AlphaFoldDB" id="A0AA88HCM1"/>
<dbReference type="Gene3D" id="3.10.10.10">
    <property type="entry name" value="HIV Type 1 Reverse Transcriptase, subunit A, domain 1"/>
    <property type="match status" value="1"/>
</dbReference>
<sequence length="158" mass="18488">MRLIMGIKNVFSTFEDEIGLIPFYENAIQTTGLPLAKQPYRIPYKHKEWLINKIQELERNEIIRPRISPYSAPIIFVLKKNNHLRLVVDYRALNKQVVSDKFPLPRIDEILDSISNKNKIFTSLELTQGYHQVKIAERDVYKTAFSIYECGSYVDVVL</sequence>
<dbReference type="Pfam" id="PF00078">
    <property type="entry name" value="RVT_1"/>
    <property type="match status" value="1"/>
</dbReference>
<dbReference type="InterPro" id="IPR043128">
    <property type="entry name" value="Rev_trsase/Diguanyl_cyclase"/>
</dbReference>
<dbReference type="InterPro" id="IPR053134">
    <property type="entry name" value="RNA-dir_DNA_polymerase"/>
</dbReference>
<dbReference type="GO" id="GO:0071897">
    <property type="term" value="P:DNA biosynthetic process"/>
    <property type="evidence" value="ECO:0007669"/>
    <property type="project" value="UniProtKB-ARBA"/>
</dbReference>
<dbReference type="PANTHER" id="PTHR24559">
    <property type="entry name" value="TRANSPOSON TY3-I GAG-POL POLYPROTEIN"/>
    <property type="match status" value="1"/>
</dbReference>
<organism evidence="2 3">
    <name type="scientific">Artemia franciscana</name>
    <name type="common">Brine shrimp</name>
    <name type="synonym">Artemia sanfranciscana</name>
    <dbReference type="NCBI Taxonomy" id="6661"/>
    <lineage>
        <taxon>Eukaryota</taxon>
        <taxon>Metazoa</taxon>
        <taxon>Ecdysozoa</taxon>
        <taxon>Arthropoda</taxon>
        <taxon>Crustacea</taxon>
        <taxon>Branchiopoda</taxon>
        <taxon>Anostraca</taxon>
        <taxon>Artemiidae</taxon>
        <taxon>Artemia</taxon>
    </lineage>
</organism>
<reference evidence="2" key="1">
    <citation type="submission" date="2023-07" db="EMBL/GenBank/DDBJ databases">
        <title>Chromosome-level genome assembly of Artemia franciscana.</title>
        <authorList>
            <person name="Jo E."/>
        </authorList>
    </citation>
    <scope>NUCLEOTIDE SEQUENCE</scope>
    <source>
        <tissue evidence="2">Whole body</tissue>
    </source>
</reference>
<proteinExistence type="predicted"/>
<dbReference type="CDD" id="cd01647">
    <property type="entry name" value="RT_LTR"/>
    <property type="match status" value="1"/>
</dbReference>
<dbReference type="PANTHER" id="PTHR24559:SF444">
    <property type="entry name" value="REVERSE TRANSCRIPTASE DOMAIN-CONTAINING PROTEIN"/>
    <property type="match status" value="1"/>
</dbReference>
<dbReference type="EMBL" id="JAVRJZ010000021">
    <property type="protein sequence ID" value="KAK2705021.1"/>
    <property type="molecule type" value="Genomic_DNA"/>
</dbReference>
<dbReference type="InterPro" id="IPR000477">
    <property type="entry name" value="RT_dom"/>
</dbReference>
<dbReference type="Proteomes" id="UP001187531">
    <property type="component" value="Unassembled WGS sequence"/>
</dbReference>
<dbReference type="SUPFAM" id="SSF56672">
    <property type="entry name" value="DNA/RNA polymerases"/>
    <property type="match status" value="1"/>
</dbReference>
<dbReference type="Gene3D" id="3.30.70.270">
    <property type="match status" value="1"/>
</dbReference>
<name>A0AA88HCM1_ARTSF</name>
<gene>
    <name evidence="2" type="ORF">QYM36_017165</name>
</gene>
<evidence type="ECO:0000259" key="1">
    <source>
        <dbReference type="Pfam" id="PF00078"/>
    </source>
</evidence>
<protein>
    <recommendedName>
        <fullName evidence="1">Reverse transcriptase domain-containing protein</fullName>
    </recommendedName>
</protein>
<comment type="caution">
    <text evidence="2">The sequence shown here is derived from an EMBL/GenBank/DDBJ whole genome shotgun (WGS) entry which is preliminary data.</text>
</comment>
<dbReference type="InterPro" id="IPR043502">
    <property type="entry name" value="DNA/RNA_pol_sf"/>
</dbReference>
<keyword evidence="3" id="KW-1185">Reference proteome</keyword>
<accession>A0AA88HCM1</accession>